<evidence type="ECO:0000256" key="1">
    <source>
        <dbReference type="SAM" id="MobiDB-lite"/>
    </source>
</evidence>
<dbReference type="KEGG" id="vg:24608066"/>
<accession>A0A0A0RPH0</accession>
<sequence>MTENVYVNLSVVDLKPAVLNFLSELAETAKESVFVTRMKDLAVDLGRDIRTVQRYMRELTSKEIIELKGRKGKGGGTVIRFNADLIQFTTSDKALINSEEPIDIDELLQTKIPKKKQEPNPNKRPRRTKTQMAEAKLLQDEKQAKIDKLNGQLQLLGGVPNWDWFQQTDNPVGNYKTYLLSRLYNRYAALFTDYHNAKVQVMKDGEAVPEVSNDYDVLGLDKVIGTSRWAQFESFRLFCEENNIDPAVYLSAQFTRSVFTAQGKNKKSPLPFVNALTSDTSYNVYLEHCDYKERIDDNCKQFKIVPKAFASDFVVQAIADAYDTANQSIGLLEYKHSIHEFFEGTYGYRDKQVELINFYDDISDKLRKNNVSYKVRNTLKKFILTQGLIQLEGSYTLPTYVILGSEHTQITLASIERDATTKEEATLMKNRLLGSLVSPMADDKTKDDLGATYLYQLRTLKETRQVLRLIQERKGLHLSFGDVQEAFEAFGKNEIPVDDFSMLDLDTVVSIVGQQTQEEPEIDLAATVEKRTVVMSGSVAEQNSIDNVLNGLQLD</sequence>
<feature type="region of interest" description="Disordered" evidence="1">
    <location>
        <begin position="107"/>
        <end position="130"/>
    </location>
</feature>
<keyword evidence="3" id="KW-1185">Reference proteome</keyword>
<organism evidence="2 3">
    <name type="scientific">Bacillus phage Moonbeam</name>
    <dbReference type="NCBI Taxonomy" id="1540091"/>
    <lineage>
        <taxon>Viruses</taxon>
        <taxon>Duplodnaviria</taxon>
        <taxon>Heunggongvirae</taxon>
        <taxon>Uroviricota</taxon>
        <taxon>Caudoviricetes</taxon>
        <taxon>Herelleviridae</taxon>
        <taxon>Bastillevirinae</taxon>
        <taxon>Moonbeamvirus</taxon>
        <taxon>Moonbeamvirus moonbeam</taxon>
    </lineage>
</organism>
<protein>
    <submittedName>
        <fullName evidence="2">DNA-binding protein</fullName>
    </submittedName>
</protein>
<name>A0A0A0RPH0_9CAUD</name>
<dbReference type="Proteomes" id="UP000030207">
    <property type="component" value="Segment"/>
</dbReference>
<dbReference type="RefSeq" id="YP_009151654.1">
    <property type="nucleotide sequence ID" value="NC_027374.1"/>
</dbReference>
<proteinExistence type="predicted"/>
<keyword evidence="2" id="KW-0238">DNA-binding</keyword>
<evidence type="ECO:0000313" key="3">
    <source>
        <dbReference type="Proteomes" id="UP000030207"/>
    </source>
</evidence>
<dbReference type="EMBL" id="KM236246">
    <property type="protein sequence ID" value="AIW03489.1"/>
    <property type="molecule type" value="Genomic_DNA"/>
</dbReference>
<evidence type="ECO:0000313" key="2">
    <source>
        <dbReference type="EMBL" id="AIW03489.1"/>
    </source>
</evidence>
<dbReference type="GO" id="GO:0003677">
    <property type="term" value="F:DNA binding"/>
    <property type="evidence" value="ECO:0007669"/>
    <property type="project" value="UniProtKB-KW"/>
</dbReference>
<dbReference type="GeneID" id="24608066"/>
<reference evidence="2 3" key="1">
    <citation type="submission" date="2014-07" db="EMBL/GenBank/DDBJ databases">
        <title>Complete Genome of Bacillus megaterium Myophage Moonbeam.</title>
        <authorList>
            <person name="Cadungog J.N."/>
            <person name="Khatemi B.E."/>
            <person name="Hernandez A.C."/>
            <person name="Everett G.F.K."/>
        </authorList>
    </citation>
    <scope>NUCLEOTIDE SEQUENCE [LARGE SCALE GENOMIC DNA]</scope>
</reference>
<dbReference type="OrthoDB" id="2009at10239"/>
<gene>
    <name evidence="2" type="ORF">CPT_Moonbeam91</name>
</gene>